<keyword evidence="1" id="KW-0560">Oxidoreductase</keyword>
<evidence type="ECO:0000313" key="4">
    <source>
        <dbReference type="EMBL" id="MDT0446580.1"/>
    </source>
</evidence>
<keyword evidence="5" id="KW-1185">Reference proteome</keyword>
<evidence type="ECO:0000256" key="1">
    <source>
        <dbReference type="ARBA" id="ARBA00023002"/>
    </source>
</evidence>
<dbReference type="Proteomes" id="UP001183615">
    <property type="component" value="Unassembled WGS sequence"/>
</dbReference>
<dbReference type="EMBL" id="JAVREV010000020">
    <property type="protein sequence ID" value="MDT0446580.1"/>
    <property type="molecule type" value="Genomic_DNA"/>
</dbReference>
<dbReference type="RefSeq" id="WP_311620730.1">
    <property type="nucleotide sequence ID" value="NZ_JAVREV010000020.1"/>
</dbReference>
<dbReference type="InterPro" id="IPR042098">
    <property type="entry name" value="TauD-like_sf"/>
</dbReference>
<comment type="caution">
    <text evidence="4">The sequence shown here is derived from an EMBL/GenBank/DDBJ whole genome shotgun (WGS) entry which is preliminary data.</text>
</comment>
<dbReference type="SUPFAM" id="SSF51197">
    <property type="entry name" value="Clavaminate synthase-like"/>
    <property type="match status" value="1"/>
</dbReference>
<dbReference type="InterPro" id="IPR003819">
    <property type="entry name" value="TauD/TfdA-like"/>
</dbReference>
<reference evidence="5" key="1">
    <citation type="submission" date="2023-07" db="EMBL/GenBank/DDBJ databases">
        <title>30 novel species of actinomycetes from the DSMZ collection.</title>
        <authorList>
            <person name="Nouioui I."/>
        </authorList>
    </citation>
    <scope>NUCLEOTIDE SEQUENCE [LARGE SCALE GENOMIC DNA]</scope>
    <source>
        <strain evidence="5">DSM 41886</strain>
    </source>
</reference>
<dbReference type="Pfam" id="PF02668">
    <property type="entry name" value="TauD"/>
    <property type="match status" value="1"/>
</dbReference>
<evidence type="ECO:0000259" key="3">
    <source>
        <dbReference type="Pfam" id="PF02668"/>
    </source>
</evidence>
<dbReference type="Gene3D" id="3.60.130.10">
    <property type="entry name" value="Clavaminate synthase-like"/>
    <property type="match status" value="1"/>
</dbReference>
<keyword evidence="2" id="KW-0408">Iron</keyword>
<protein>
    <submittedName>
        <fullName evidence="4">TauD/TfdA family dioxygenase</fullName>
    </submittedName>
</protein>
<feature type="domain" description="TauD/TfdA-like" evidence="3">
    <location>
        <begin position="19"/>
        <end position="245"/>
    </location>
</feature>
<evidence type="ECO:0000313" key="5">
    <source>
        <dbReference type="Proteomes" id="UP001183615"/>
    </source>
</evidence>
<gene>
    <name evidence="4" type="ORF">RM779_28870</name>
</gene>
<organism evidence="4 5">
    <name type="scientific">Streptomyces johnsoniae</name>
    <dbReference type="NCBI Taxonomy" id="3075532"/>
    <lineage>
        <taxon>Bacteria</taxon>
        <taxon>Bacillati</taxon>
        <taxon>Actinomycetota</taxon>
        <taxon>Actinomycetes</taxon>
        <taxon>Kitasatosporales</taxon>
        <taxon>Streptomycetaceae</taxon>
        <taxon>Streptomyces</taxon>
    </lineage>
</organism>
<accession>A0ABU2SFN8</accession>
<name>A0ABU2SFN8_9ACTN</name>
<keyword evidence="4" id="KW-0223">Dioxygenase</keyword>
<evidence type="ECO:0000256" key="2">
    <source>
        <dbReference type="ARBA" id="ARBA00023004"/>
    </source>
</evidence>
<dbReference type="GO" id="GO:0051213">
    <property type="term" value="F:dioxygenase activity"/>
    <property type="evidence" value="ECO:0007669"/>
    <property type="project" value="UniProtKB-KW"/>
</dbReference>
<sequence length="256" mass="27602">MTASTHSSGIGLVPARVGAAEADRAGSLLARDGAVVLTGLEATADAPVVAAALLLGSRLREIFPPRLRRSRDGGPVPLHADGFDVVVDIGGVPTRRRDPDEDHVLIQGVEPALSGGQSFVADAYRFVERCAAADPRLHAFLTTVDVDLYGAWAGLRGLPATPRVGRHVEFTRTGRRIVRRTEGAAPLHRDPDADHVRAMLARLAESAQALERTLPRFEIAAGDVLALDNYRCWHGRDAHRGERTVRILTLRTCDAR</sequence>
<proteinExistence type="predicted"/>